<proteinExistence type="predicted"/>
<gene>
    <name evidence="1" type="ORF">NCTC10485_01053</name>
</gene>
<name>A0A3S4VFH6_MYCCI</name>
<evidence type="ECO:0000313" key="1">
    <source>
        <dbReference type="EMBL" id="VEG46354.1"/>
    </source>
</evidence>
<sequence>MGYDAENDVGLVIWTNLTLSPDGDTTAQAMLPVLLDEIYSGLSLTR</sequence>
<dbReference type="EMBL" id="LR134355">
    <property type="protein sequence ID" value="VEG46354.1"/>
    <property type="molecule type" value="Genomic_DNA"/>
</dbReference>
<reference evidence="1 2" key="1">
    <citation type="submission" date="2018-12" db="EMBL/GenBank/DDBJ databases">
        <authorList>
            <consortium name="Pathogen Informatics"/>
        </authorList>
    </citation>
    <scope>NUCLEOTIDE SEQUENCE [LARGE SCALE GENOMIC DNA]</scope>
    <source>
        <strain evidence="1 2">NCTC10485</strain>
    </source>
</reference>
<dbReference type="AlphaFoldDB" id="A0A3S4VFH6"/>
<protein>
    <submittedName>
        <fullName evidence="1">Penicillin-binding protein, beta-lactamase class C</fullName>
    </submittedName>
</protein>
<organism evidence="1 2">
    <name type="scientific">Mycolicibacterium chitae</name>
    <name type="common">Mycobacterium chitae</name>
    <dbReference type="NCBI Taxonomy" id="1792"/>
    <lineage>
        <taxon>Bacteria</taxon>
        <taxon>Bacillati</taxon>
        <taxon>Actinomycetota</taxon>
        <taxon>Actinomycetes</taxon>
        <taxon>Mycobacteriales</taxon>
        <taxon>Mycobacteriaceae</taxon>
        <taxon>Mycolicibacterium</taxon>
    </lineage>
</organism>
<accession>A0A3S4VFH6</accession>
<evidence type="ECO:0000313" key="2">
    <source>
        <dbReference type="Proteomes" id="UP000282551"/>
    </source>
</evidence>
<keyword evidence="2" id="KW-1185">Reference proteome</keyword>
<dbReference type="Proteomes" id="UP000282551">
    <property type="component" value="Chromosome"/>
</dbReference>